<evidence type="ECO:0000256" key="5">
    <source>
        <dbReference type="ARBA" id="ARBA00013200"/>
    </source>
</evidence>
<keyword evidence="11 19" id="KW-0460">Magnesium</keyword>
<evidence type="ECO:0000256" key="9">
    <source>
        <dbReference type="ARBA" id="ARBA00022679"/>
    </source>
</evidence>
<keyword evidence="21" id="KW-1185">Reference proteome</keyword>
<evidence type="ECO:0000256" key="13">
    <source>
        <dbReference type="ARBA" id="ARBA00023136"/>
    </source>
</evidence>
<keyword evidence="9 19" id="KW-0808">Transferase</keyword>
<protein>
    <recommendedName>
        <fullName evidence="6 19">Adenosylcobinamide-GDP ribazoletransferase</fullName>
        <ecNumber evidence="5 19">2.7.8.26</ecNumber>
    </recommendedName>
    <alternativeName>
        <fullName evidence="16 19">Cobalamin synthase</fullName>
    </alternativeName>
    <alternativeName>
        <fullName evidence="15 19">Cobalamin-5'-phosphate synthase</fullName>
    </alternativeName>
</protein>
<name>A0A5C1AJQ2_9BACT</name>
<evidence type="ECO:0000256" key="19">
    <source>
        <dbReference type="HAMAP-Rule" id="MF_00719"/>
    </source>
</evidence>
<feature type="transmembrane region" description="Helical" evidence="19">
    <location>
        <begin position="35"/>
        <end position="57"/>
    </location>
</feature>
<evidence type="ECO:0000256" key="18">
    <source>
        <dbReference type="ARBA" id="ARBA00049504"/>
    </source>
</evidence>
<comment type="similarity">
    <text evidence="4 19">Belongs to the CobS family.</text>
</comment>
<comment type="catalytic activity">
    <reaction evidence="18 19">
        <text>alpha-ribazole 5'-phosphate + adenosylcob(III)inamide-GDP = adenosylcob(III)alamin 5'-phosphate + GMP + H(+)</text>
        <dbReference type="Rhea" id="RHEA:23560"/>
        <dbReference type="ChEBI" id="CHEBI:15378"/>
        <dbReference type="ChEBI" id="CHEBI:57918"/>
        <dbReference type="ChEBI" id="CHEBI:58115"/>
        <dbReference type="ChEBI" id="CHEBI:60487"/>
        <dbReference type="ChEBI" id="CHEBI:60493"/>
        <dbReference type="EC" id="2.7.8.26"/>
    </reaction>
</comment>
<evidence type="ECO:0000256" key="10">
    <source>
        <dbReference type="ARBA" id="ARBA00022692"/>
    </source>
</evidence>
<dbReference type="GO" id="GO:0051073">
    <property type="term" value="F:adenosylcobinamide-GDP ribazoletransferase activity"/>
    <property type="evidence" value="ECO:0007669"/>
    <property type="project" value="UniProtKB-UniRule"/>
</dbReference>
<proteinExistence type="inferred from homology"/>
<organism evidence="20 21">
    <name type="scientific">Limnoglobus roseus</name>
    <dbReference type="NCBI Taxonomy" id="2598579"/>
    <lineage>
        <taxon>Bacteria</taxon>
        <taxon>Pseudomonadati</taxon>
        <taxon>Planctomycetota</taxon>
        <taxon>Planctomycetia</taxon>
        <taxon>Gemmatales</taxon>
        <taxon>Gemmataceae</taxon>
        <taxon>Limnoglobus</taxon>
    </lineage>
</organism>
<evidence type="ECO:0000256" key="2">
    <source>
        <dbReference type="ARBA" id="ARBA00004651"/>
    </source>
</evidence>
<feature type="transmembrane region" description="Helical" evidence="19">
    <location>
        <begin position="238"/>
        <end position="258"/>
    </location>
</feature>
<evidence type="ECO:0000256" key="14">
    <source>
        <dbReference type="ARBA" id="ARBA00025228"/>
    </source>
</evidence>
<comment type="pathway">
    <text evidence="3 19">Cofactor biosynthesis; adenosylcobalamin biosynthesis; adenosylcobalamin from cob(II)yrinate a,c-diamide: step 7/7.</text>
</comment>
<evidence type="ECO:0000256" key="3">
    <source>
        <dbReference type="ARBA" id="ARBA00004663"/>
    </source>
</evidence>
<evidence type="ECO:0000256" key="15">
    <source>
        <dbReference type="ARBA" id="ARBA00032605"/>
    </source>
</evidence>
<feature type="transmembrane region" description="Helical" evidence="19">
    <location>
        <begin position="142"/>
        <end position="160"/>
    </location>
</feature>
<dbReference type="InterPro" id="IPR003805">
    <property type="entry name" value="CobS"/>
</dbReference>
<dbReference type="AlphaFoldDB" id="A0A5C1AJQ2"/>
<evidence type="ECO:0000256" key="16">
    <source>
        <dbReference type="ARBA" id="ARBA00032853"/>
    </source>
</evidence>
<evidence type="ECO:0000256" key="4">
    <source>
        <dbReference type="ARBA" id="ARBA00010561"/>
    </source>
</evidence>
<dbReference type="PANTHER" id="PTHR34148:SF1">
    <property type="entry name" value="ADENOSYLCOBINAMIDE-GDP RIBAZOLETRANSFERASE"/>
    <property type="match status" value="1"/>
</dbReference>
<dbReference type="Pfam" id="PF02654">
    <property type="entry name" value="CobS"/>
    <property type="match status" value="1"/>
</dbReference>
<evidence type="ECO:0000256" key="11">
    <source>
        <dbReference type="ARBA" id="ARBA00022842"/>
    </source>
</evidence>
<feature type="transmembrane region" description="Helical" evidence="19">
    <location>
        <begin position="63"/>
        <end position="81"/>
    </location>
</feature>
<feature type="transmembrane region" description="Helical" evidence="19">
    <location>
        <begin position="209"/>
        <end position="226"/>
    </location>
</feature>
<dbReference type="GO" id="GO:0005886">
    <property type="term" value="C:plasma membrane"/>
    <property type="evidence" value="ECO:0007669"/>
    <property type="project" value="UniProtKB-SubCell"/>
</dbReference>
<evidence type="ECO:0000256" key="1">
    <source>
        <dbReference type="ARBA" id="ARBA00001946"/>
    </source>
</evidence>
<comment type="subcellular location">
    <subcellularLocation>
        <location evidence="2 19">Cell membrane</location>
        <topology evidence="2 19">Multi-pass membrane protein</topology>
    </subcellularLocation>
</comment>
<keyword evidence="10 19" id="KW-0812">Transmembrane</keyword>
<evidence type="ECO:0000256" key="17">
    <source>
        <dbReference type="ARBA" id="ARBA00048623"/>
    </source>
</evidence>
<evidence type="ECO:0000256" key="6">
    <source>
        <dbReference type="ARBA" id="ARBA00015850"/>
    </source>
</evidence>
<dbReference type="RefSeq" id="WP_149112760.1">
    <property type="nucleotide sequence ID" value="NZ_CP042425.1"/>
</dbReference>
<evidence type="ECO:0000256" key="12">
    <source>
        <dbReference type="ARBA" id="ARBA00022989"/>
    </source>
</evidence>
<dbReference type="UniPathway" id="UPA00148">
    <property type="reaction ID" value="UER00238"/>
</dbReference>
<comment type="function">
    <text evidence="14 19">Joins adenosylcobinamide-GDP and alpha-ribazole to generate adenosylcobalamin (Ado-cobalamin). Also synthesizes adenosylcobalamin 5'-phosphate from adenosylcobinamide-GDP and alpha-ribazole 5'-phosphate.</text>
</comment>
<feature type="transmembrane region" description="Helical" evidence="19">
    <location>
        <begin position="181"/>
        <end position="203"/>
    </location>
</feature>
<evidence type="ECO:0000256" key="8">
    <source>
        <dbReference type="ARBA" id="ARBA00022573"/>
    </source>
</evidence>
<accession>A0A5C1AJQ2</accession>
<evidence type="ECO:0000313" key="20">
    <source>
        <dbReference type="EMBL" id="QEL18236.1"/>
    </source>
</evidence>
<gene>
    <name evidence="19" type="primary">cobS</name>
    <name evidence="20" type="ORF">PX52LOC_05252</name>
</gene>
<keyword evidence="8 19" id="KW-0169">Cobalamin biosynthesis</keyword>
<evidence type="ECO:0000313" key="21">
    <source>
        <dbReference type="Proteomes" id="UP000324974"/>
    </source>
</evidence>
<dbReference type="EMBL" id="CP042425">
    <property type="protein sequence ID" value="QEL18236.1"/>
    <property type="molecule type" value="Genomic_DNA"/>
</dbReference>
<feature type="transmembrane region" description="Helical" evidence="19">
    <location>
        <begin position="118"/>
        <end position="136"/>
    </location>
</feature>
<keyword evidence="13 19" id="KW-0472">Membrane</keyword>
<dbReference type="Proteomes" id="UP000324974">
    <property type="component" value="Chromosome"/>
</dbReference>
<evidence type="ECO:0000256" key="7">
    <source>
        <dbReference type="ARBA" id="ARBA00022475"/>
    </source>
</evidence>
<reference evidence="21" key="1">
    <citation type="submission" date="2019-08" db="EMBL/GenBank/DDBJ databases">
        <title>Limnoglobus roseus gen. nov., sp. nov., a novel freshwater planctomycete with a giant genome from the family Gemmataceae.</title>
        <authorList>
            <person name="Kulichevskaya I.S."/>
            <person name="Naumoff D.G."/>
            <person name="Miroshnikov K."/>
            <person name="Ivanova A."/>
            <person name="Philippov D.A."/>
            <person name="Hakobyan A."/>
            <person name="Rijpstra I.C."/>
            <person name="Sinninghe Damste J.S."/>
            <person name="Liesack W."/>
            <person name="Dedysh S.N."/>
        </authorList>
    </citation>
    <scope>NUCLEOTIDE SEQUENCE [LARGE SCALE GENOMIC DNA]</scope>
    <source>
        <strain evidence="21">PX52</strain>
    </source>
</reference>
<sequence length="259" mass="26829">MTIRHQWHAAVTAVQFLTRVPLPGGMNRPNADPGLLKSAVVYFPLIGALVGAFTGGIIGLTQLLWPALIAVVLGLIVEALLTGGFHEDAVADCCDAFGGGWSREDVLRIMKDSRIGSFGGLGLILAVTLRTAGLLAIPPEQILAVAIAAGTLGRWAALLLMSAIPPVTNRDGLAKDVGQRVGWPAVAVGLLLAVPGVVGFAVVDPIRCSAAVIAVGLMTALWGWYVRRRLGGVTGDCLGAGCYFAQLVVLLAATARPII</sequence>
<dbReference type="OrthoDB" id="9794626at2"/>
<dbReference type="KEGG" id="lrs:PX52LOC_05252"/>
<comment type="catalytic activity">
    <reaction evidence="17 19">
        <text>alpha-ribazole + adenosylcob(III)inamide-GDP = adenosylcob(III)alamin + GMP + H(+)</text>
        <dbReference type="Rhea" id="RHEA:16049"/>
        <dbReference type="ChEBI" id="CHEBI:10329"/>
        <dbReference type="ChEBI" id="CHEBI:15378"/>
        <dbReference type="ChEBI" id="CHEBI:18408"/>
        <dbReference type="ChEBI" id="CHEBI:58115"/>
        <dbReference type="ChEBI" id="CHEBI:60487"/>
        <dbReference type="EC" id="2.7.8.26"/>
    </reaction>
</comment>
<dbReference type="GO" id="GO:0008818">
    <property type="term" value="F:cobalamin 5'-phosphate synthase activity"/>
    <property type="evidence" value="ECO:0007669"/>
    <property type="project" value="UniProtKB-UniRule"/>
</dbReference>
<dbReference type="PANTHER" id="PTHR34148">
    <property type="entry name" value="ADENOSYLCOBINAMIDE-GDP RIBAZOLETRANSFERASE"/>
    <property type="match status" value="1"/>
</dbReference>
<dbReference type="GO" id="GO:0009236">
    <property type="term" value="P:cobalamin biosynthetic process"/>
    <property type="evidence" value="ECO:0007669"/>
    <property type="project" value="UniProtKB-UniRule"/>
</dbReference>
<dbReference type="EC" id="2.7.8.26" evidence="5 19"/>
<dbReference type="HAMAP" id="MF_00719">
    <property type="entry name" value="CobS"/>
    <property type="match status" value="1"/>
</dbReference>
<keyword evidence="12 19" id="KW-1133">Transmembrane helix</keyword>
<comment type="cofactor">
    <cofactor evidence="1 19">
        <name>Mg(2+)</name>
        <dbReference type="ChEBI" id="CHEBI:18420"/>
    </cofactor>
</comment>
<keyword evidence="7 19" id="KW-1003">Cell membrane</keyword>